<keyword evidence="6 10" id="KW-0051">Antiviral defense</keyword>
<comment type="similarity">
    <text evidence="10">Belongs to the CRISPR-associated endonuclease Cas1 family.</text>
</comment>
<evidence type="ECO:0000256" key="1">
    <source>
        <dbReference type="ARBA" id="ARBA00022722"/>
    </source>
</evidence>
<dbReference type="PANTHER" id="PTHR34353:SF2">
    <property type="entry name" value="CRISPR-ASSOCIATED ENDONUCLEASE CAS1 1"/>
    <property type="match status" value="1"/>
</dbReference>
<evidence type="ECO:0000256" key="2">
    <source>
        <dbReference type="ARBA" id="ARBA00022723"/>
    </source>
</evidence>
<evidence type="ECO:0000256" key="6">
    <source>
        <dbReference type="ARBA" id="ARBA00023118"/>
    </source>
</evidence>
<reference evidence="11 12" key="1">
    <citation type="submission" date="2023-07" db="EMBL/GenBank/DDBJ databases">
        <title>Sequencing the genomes of 1000 actinobacteria strains.</title>
        <authorList>
            <person name="Klenk H.-P."/>
        </authorList>
    </citation>
    <scope>NUCLEOTIDE SEQUENCE [LARGE SCALE GENOMIC DNA]</scope>
    <source>
        <strain evidence="11 12">DSM 43749</strain>
    </source>
</reference>
<dbReference type="Pfam" id="PF01867">
    <property type="entry name" value="Cas_Cas1"/>
    <property type="match status" value="1"/>
</dbReference>
<dbReference type="NCBIfam" id="TIGR00287">
    <property type="entry name" value="cas1"/>
    <property type="match status" value="1"/>
</dbReference>
<evidence type="ECO:0000256" key="7">
    <source>
        <dbReference type="ARBA" id="ARBA00023125"/>
    </source>
</evidence>
<dbReference type="InterPro" id="IPR042206">
    <property type="entry name" value="CRISPR-assoc_Cas1_C"/>
</dbReference>
<keyword evidence="8 10" id="KW-0464">Manganese</keyword>
<comment type="cofactor">
    <cofactor evidence="10">
        <name>Mg(2+)</name>
        <dbReference type="ChEBI" id="CHEBI:18420"/>
    </cofactor>
    <cofactor evidence="10">
        <name>Mn(2+)</name>
        <dbReference type="ChEBI" id="CHEBI:29035"/>
    </cofactor>
</comment>
<dbReference type="Proteomes" id="UP001268819">
    <property type="component" value="Unassembled WGS sequence"/>
</dbReference>
<dbReference type="EC" id="3.1.-.-" evidence="10"/>
<evidence type="ECO:0000256" key="3">
    <source>
        <dbReference type="ARBA" id="ARBA00022759"/>
    </source>
</evidence>
<evidence type="ECO:0000313" key="11">
    <source>
        <dbReference type="EMBL" id="MDR6592483.1"/>
    </source>
</evidence>
<evidence type="ECO:0000256" key="9">
    <source>
        <dbReference type="ARBA" id="ARBA00038592"/>
    </source>
</evidence>
<keyword evidence="2 10" id="KW-0479">Metal-binding</keyword>
<dbReference type="RefSeq" id="WP_310304058.1">
    <property type="nucleotide sequence ID" value="NZ_JAVDSG010000001.1"/>
</dbReference>
<keyword evidence="3 10" id="KW-0255">Endonuclease</keyword>
<feature type="binding site" evidence="10">
    <location>
        <position position="302"/>
    </location>
    <ligand>
        <name>Mn(2+)</name>
        <dbReference type="ChEBI" id="CHEBI:29035"/>
    </ligand>
</feature>
<protein>
    <recommendedName>
        <fullName evidence="10">CRISPR-associated endonuclease Cas1</fullName>
        <ecNumber evidence="10">3.1.-.-</ecNumber>
    </recommendedName>
</protein>
<feature type="binding site" evidence="10">
    <location>
        <position position="224"/>
    </location>
    <ligand>
        <name>Mn(2+)</name>
        <dbReference type="ChEBI" id="CHEBI:29035"/>
    </ligand>
</feature>
<keyword evidence="1 10" id="KW-0540">Nuclease</keyword>
<comment type="function">
    <text evidence="10">CRISPR (clustered regularly interspaced short palindromic repeat), is an adaptive immune system that provides protection against mobile genetic elements (viruses, transposable elements and conjugative plasmids). CRISPR clusters contain spacers, sequences complementary to antecedent mobile elements, and target invading nucleic acids. CRISPR clusters are transcribed and processed into CRISPR RNA (crRNA). Acts as a dsDNA endonuclease. Involved in the integration of spacer DNA into the CRISPR cassette.</text>
</comment>
<keyword evidence="12" id="KW-1185">Reference proteome</keyword>
<comment type="subunit">
    <text evidence="9 10">Homodimer, forms a heterotetramer with a Cas2 homodimer.</text>
</comment>
<accession>A0ABU1PQH3</accession>
<evidence type="ECO:0000256" key="10">
    <source>
        <dbReference type="HAMAP-Rule" id="MF_01470"/>
    </source>
</evidence>
<evidence type="ECO:0000256" key="5">
    <source>
        <dbReference type="ARBA" id="ARBA00022842"/>
    </source>
</evidence>
<dbReference type="InterPro" id="IPR002729">
    <property type="entry name" value="CRISPR-assoc_Cas1"/>
</dbReference>
<dbReference type="Gene3D" id="1.20.120.920">
    <property type="entry name" value="CRISPR-associated endonuclease Cas1, C-terminal domain"/>
    <property type="match status" value="1"/>
</dbReference>
<dbReference type="InterPro" id="IPR050646">
    <property type="entry name" value="Cas1"/>
</dbReference>
<evidence type="ECO:0000256" key="8">
    <source>
        <dbReference type="ARBA" id="ARBA00023211"/>
    </source>
</evidence>
<keyword evidence="4 10" id="KW-0378">Hydrolase</keyword>
<dbReference type="HAMAP" id="MF_01470">
    <property type="entry name" value="Cas1"/>
    <property type="match status" value="1"/>
</dbReference>
<keyword evidence="5 10" id="KW-0460">Magnesium</keyword>
<evidence type="ECO:0000256" key="4">
    <source>
        <dbReference type="ARBA" id="ARBA00022801"/>
    </source>
</evidence>
<dbReference type="InterPro" id="IPR042211">
    <property type="entry name" value="CRISPR-assoc_Cas1_N"/>
</dbReference>
<dbReference type="EMBL" id="JAVDSG010000001">
    <property type="protein sequence ID" value="MDR6592483.1"/>
    <property type="molecule type" value="Genomic_DNA"/>
</dbReference>
<organism evidence="11 12">
    <name type="scientific">Saccharothrix longispora</name>
    <dbReference type="NCBI Taxonomy" id="33920"/>
    <lineage>
        <taxon>Bacteria</taxon>
        <taxon>Bacillati</taxon>
        <taxon>Actinomycetota</taxon>
        <taxon>Actinomycetes</taxon>
        <taxon>Pseudonocardiales</taxon>
        <taxon>Pseudonocardiaceae</taxon>
        <taxon>Saccharothrix</taxon>
    </lineage>
</organism>
<proteinExistence type="inferred from homology"/>
<name>A0ABU1PQH3_9PSEU</name>
<dbReference type="Gene3D" id="3.100.10.20">
    <property type="entry name" value="CRISPR-associated endonuclease Cas1, N-terminal domain"/>
    <property type="match status" value="1"/>
</dbReference>
<evidence type="ECO:0000313" key="12">
    <source>
        <dbReference type="Proteomes" id="UP001268819"/>
    </source>
</evidence>
<gene>
    <name evidence="10" type="primary">cas1</name>
    <name evidence="11" type="ORF">J2S66_000867</name>
</gene>
<dbReference type="PANTHER" id="PTHR34353">
    <property type="entry name" value="CRISPR-ASSOCIATED ENDONUCLEASE CAS1 1"/>
    <property type="match status" value="1"/>
</dbReference>
<feature type="binding site" evidence="10">
    <location>
        <position position="287"/>
    </location>
    <ligand>
        <name>Mn(2+)</name>
        <dbReference type="ChEBI" id="CHEBI:29035"/>
    </ligand>
</feature>
<sequence length="396" mass="43516">MADRVARAVHAVRALLTGGDLPPPVNDKRCHRCSLARTACLTAPGQPTCSHHALPETGLTELLRTLFATTPGTSLHLDGDALRIAHPDKPGRHLLPLIRLDHIVAWNGVSLTDDLIHRCAADGRSITWITRNGRFLARTSGPHTGNPHLRLAQVRTHDDPALRLTLAKTFVAGKLHNYRQLLLRAARDTTGTRQTRLRDTADNHTQALTQLAEATTLSETLGIEGNAARAYFQGLDQLAPGMATGRTRRPPTDLANCLLSFGYGMLRVSVHGALEQVGLDPYIGYLHGIRPGKPALALDLMEELRPLLVDRLVLTLLNRGQITDRHTQTLPGGAVQLTDEGRKTFLEHWSKARERPWPHATLGRDVPAALIPLTRARLLARHLRGTADTYQPWTIT</sequence>
<keyword evidence="7 10" id="KW-0238">DNA-binding</keyword>
<comment type="caution">
    <text evidence="11">The sequence shown here is derived from an EMBL/GenBank/DDBJ whole genome shotgun (WGS) entry which is preliminary data.</text>
</comment>